<dbReference type="PROSITE" id="PS50041">
    <property type="entry name" value="C_TYPE_LECTIN_2"/>
    <property type="match status" value="1"/>
</dbReference>
<dbReference type="SMART" id="SM00034">
    <property type="entry name" value="CLECT"/>
    <property type="match status" value="1"/>
</dbReference>
<dbReference type="EMBL" id="MTYJ01000078">
    <property type="protein sequence ID" value="OQV16102.1"/>
    <property type="molecule type" value="Genomic_DNA"/>
</dbReference>
<evidence type="ECO:0000259" key="2">
    <source>
        <dbReference type="PROSITE" id="PS50041"/>
    </source>
</evidence>
<dbReference type="InterPro" id="IPR016186">
    <property type="entry name" value="C-type_lectin-like/link_sf"/>
</dbReference>
<evidence type="ECO:0000256" key="1">
    <source>
        <dbReference type="SAM" id="SignalP"/>
    </source>
</evidence>
<dbReference type="InterPro" id="IPR050111">
    <property type="entry name" value="C-type_lectin/snaclec_domain"/>
</dbReference>
<sequence>MLLLMRLAISLLLFHLIGAEFPPERGPSGYCPEGFFAGCTNRCYKIFNSTATWSVANAACNSINATLASIRDEGEQDCLNDYVVGTGLPYTLWIGLYKTGPNQKWNWINGAALHYFNWGPGVSPSEPNTEFCGFLLNGPGPWASPKPYWHDALCDKPTNSWSADASVSYNPGYICETQAIHTCESQLSPPPVRVSCSRGNLTKPVINLETDEILSTNAQFDGDQSNRCRHYAYLLHQWVAGRIDSHHRNRVPRNVDSGLVSITCVGNGEFTLSDSDSDAAETVSLSIEVKSTRKCRDFFWDFLGYIMSDFSNE</sequence>
<gene>
    <name evidence="3" type="ORF">BV898_09738</name>
</gene>
<keyword evidence="1" id="KW-0732">Signal</keyword>
<dbReference type="InterPro" id="IPR001304">
    <property type="entry name" value="C-type_lectin-like"/>
</dbReference>
<accession>A0A1W0WLQ0</accession>
<dbReference type="Proteomes" id="UP000192578">
    <property type="component" value="Unassembled WGS sequence"/>
</dbReference>
<dbReference type="PANTHER" id="PTHR22803">
    <property type="entry name" value="MANNOSE, PHOSPHOLIPASE, LECTIN RECEPTOR RELATED"/>
    <property type="match status" value="1"/>
</dbReference>
<name>A0A1W0WLQ0_HYPEX</name>
<organism evidence="3 4">
    <name type="scientific">Hypsibius exemplaris</name>
    <name type="common">Freshwater tardigrade</name>
    <dbReference type="NCBI Taxonomy" id="2072580"/>
    <lineage>
        <taxon>Eukaryota</taxon>
        <taxon>Metazoa</taxon>
        <taxon>Ecdysozoa</taxon>
        <taxon>Tardigrada</taxon>
        <taxon>Eutardigrada</taxon>
        <taxon>Parachela</taxon>
        <taxon>Hypsibioidea</taxon>
        <taxon>Hypsibiidae</taxon>
        <taxon>Hypsibius</taxon>
    </lineage>
</organism>
<dbReference type="AlphaFoldDB" id="A0A1W0WLQ0"/>
<feature type="chain" id="PRO_5010705094" description="C-type lectin domain-containing protein" evidence="1">
    <location>
        <begin position="20"/>
        <end position="313"/>
    </location>
</feature>
<dbReference type="OrthoDB" id="7357196at2759"/>
<feature type="signal peptide" evidence="1">
    <location>
        <begin position="1"/>
        <end position="19"/>
    </location>
</feature>
<dbReference type="CDD" id="cd00037">
    <property type="entry name" value="CLECT"/>
    <property type="match status" value="1"/>
</dbReference>
<protein>
    <recommendedName>
        <fullName evidence="2">C-type lectin domain-containing protein</fullName>
    </recommendedName>
</protein>
<evidence type="ECO:0000313" key="3">
    <source>
        <dbReference type="EMBL" id="OQV16102.1"/>
    </source>
</evidence>
<dbReference type="Gene3D" id="3.10.100.10">
    <property type="entry name" value="Mannose-Binding Protein A, subunit A"/>
    <property type="match status" value="1"/>
</dbReference>
<dbReference type="SUPFAM" id="SSF56436">
    <property type="entry name" value="C-type lectin-like"/>
    <property type="match status" value="1"/>
</dbReference>
<feature type="domain" description="C-type lectin" evidence="2">
    <location>
        <begin position="39"/>
        <end position="156"/>
    </location>
</feature>
<dbReference type="Pfam" id="PF00059">
    <property type="entry name" value="Lectin_C"/>
    <property type="match status" value="1"/>
</dbReference>
<evidence type="ECO:0000313" key="4">
    <source>
        <dbReference type="Proteomes" id="UP000192578"/>
    </source>
</evidence>
<keyword evidence="4" id="KW-1185">Reference proteome</keyword>
<dbReference type="InterPro" id="IPR016187">
    <property type="entry name" value="CTDL_fold"/>
</dbReference>
<comment type="caution">
    <text evidence="3">The sequence shown here is derived from an EMBL/GenBank/DDBJ whole genome shotgun (WGS) entry which is preliminary data.</text>
</comment>
<reference evidence="4" key="1">
    <citation type="submission" date="2017-01" db="EMBL/GenBank/DDBJ databases">
        <title>Comparative genomics of anhydrobiosis in the tardigrade Hypsibius dujardini.</title>
        <authorList>
            <person name="Yoshida Y."/>
            <person name="Koutsovoulos G."/>
            <person name="Laetsch D."/>
            <person name="Stevens L."/>
            <person name="Kumar S."/>
            <person name="Horikawa D."/>
            <person name="Ishino K."/>
            <person name="Komine S."/>
            <person name="Tomita M."/>
            <person name="Blaxter M."/>
            <person name="Arakawa K."/>
        </authorList>
    </citation>
    <scope>NUCLEOTIDE SEQUENCE [LARGE SCALE GENOMIC DNA]</scope>
    <source>
        <strain evidence="4">Z151</strain>
    </source>
</reference>
<proteinExistence type="predicted"/>